<accession>A0ABX4EIQ0</accession>
<protein>
    <submittedName>
        <fullName evidence="1">Uncharacterized protein</fullName>
    </submittedName>
</protein>
<dbReference type="EMBL" id="NPJF01000025">
    <property type="protein sequence ID" value="OYP56016.1"/>
    <property type="molecule type" value="Genomic_DNA"/>
</dbReference>
<dbReference type="Proteomes" id="UP000216189">
    <property type="component" value="Unassembled WGS sequence"/>
</dbReference>
<comment type="caution">
    <text evidence="1">The sequence shown here is derived from an EMBL/GenBank/DDBJ whole genome shotgun (WGS) entry which is preliminary data.</text>
</comment>
<gene>
    <name evidence="1" type="ORF">CIK91_04310</name>
</gene>
<sequence length="193" mass="22807">MASTFIYLHHRDNVIPIANLLQQKINGAHMKTYHDSTFGYIMRYPDFFVQLPDSLDPEPGCCTFRFWNVEQINLSGYVLGNPEQLTVQQMKDSLVHENHDVKIRTLADTLIISSPLYAEDGVVDGYRNYAKYVRHRKLWFVQSLSYPVECEDAVRRIKHQIDSWTVWENVIPQKCFIPKRRRQTFMYSHKSYS</sequence>
<evidence type="ECO:0000313" key="1">
    <source>
        <dbReference type="EMBL" id="OYP56016.1"/>
    </source>
</evidence>
<reference evidence="1 2" key="1">
    <citation type="submission" date="2017-08" db="EMBL/GenBank/DDBJ databases">
        <title>Comparative genomics of non-oral Prevotella species.</title>
        <authorList>
            <person name="Accetto T."/>
            <person name="Nograsek B."/>
            <person name="Avgustin G."/>
        </authorList>
    </citation>
    <scope>NUCLEOTIDE SEQUENCE [LARGE SCALE GENOMIC DNA]</scope>
    <source>
        <strain evidence="1 2">TC1-1</strain>
    </source>
</reference>
<keyword evidence="2" id="KW-1185">Reference proteome</keyword>
<evidence type="ECO:0000313" key="2">
    <source>
        <dbReference type="Proteomes" id="UP000216189"/>
    </source>
</evidence>
<name>A0ABX4EIQ0_SEGBR</name>
<organism evidence="1 2">
    <name type="scientific">Segatella bryantii</name>
    <name type="common">Prevotella bryantii</name>
    <dbReference type="NCBI Taxonomy" id="77095"/>
    <lineage>
        <taxon>Bacteria</taxon>
        <taxon>Pseudomonadati</taxon>
        <taxon>Bacteroidota</taxon>
        <taxon>Bacteroidia</taxon>
        <taxon>Bacteroidales</taxon>
        <taxon>Prevotellaceae</taxon>
        <taxon>Segatella</taxon>
    </lineage>
</organism>
<proteinExistence type="predicted"/>